<reference evidence="2 3" key="1">
    <citation type="submission" date="2018-05" db="EMBL/GenBank/DDBJ databases">
        <title>Draft genome of Methanospirillum stamsii Pt1.</title>
        <authorList>
            <person name="Dueholm M.S."/>
            <person name="Nielsen P.H."/>
            <person name="Bakmann L.F."/>
            <person name="Otzen D.E."/>
        </authorList>
    </citation>
    <scope>NUCLEOTIDE SEQUENCE [LARGE SCALE GENOMIC DNA]</scope>
    <source>
        <strain evidence="2 3">Pt1</strain>
    </source>
</reference>
<evidence type="ECO:0000313" key="2">
    <source>
        <dbReference type="EMBL" id="PWR70217.1"/>
    </source>
</evidence>
<dbReference type="Gene3D" id="3.40.50.1980">
    <property type="entry name" value="Nitrogenase molybdenum iron protein domain"/>
    <property type="match status" value="2"/>
</dbReference>
<dbReference type="Proteomes" id="UP000245934">
    <property type="component" value="Unassembled WGS sequence"/>
</dbReference>
<protein>
    <submittedName>
        <fullName evidence="2">Iron ABC transporter substrate-binding protein</fullName>
    </submittedName>
</protein>
<comment type="caution">
    <text evidence="2">The sequence shown here is derived from an EMBL/GenBank/DDBJ whole genome shotgun (WGS) entry which is preliminary data.</text>
</comment>
<dbReference type="PANTHER" id="PTHR30535:SF34">
    <property type="entry name" value="MOLYBDATE-BINDING PROTEIN MOLA"/>
    <property type="match status" value="1"/>
</dbReference>
<dbReference type="PANTHER" id="PTHR30535">
    <property type="entry name" value="VITAMIN B12-BINDING PROTEIN"/>
    <property type="match status" value="1"/>
</dbReference>
<dbReference type="RefSeq" id="WP_109942183.1">
    <property type="nucleotide sequence ID" value="NZ_CP176366.1"/>
</dbReference>
<dbReference type="SUPFAM" id="SSF53807">
    <property type="entry name" value="Helical backbone' metal receptor"/>
    <property type="match status" value="1"/>
</dbReference>
<dbReference type="InterPro" id="IPR002491">
    <property type="entry name" value="ABC_transptr_periplasmic_BD"/>
</dbReference>
<dbReference type="AlphaFoldDB" id="A0A2V2N247"/>
<dbReference type="InterPro" id="IPR050902">
    <property type="entry name" value="ABC_Transporter_SBP"/>
</dbReference>
<proteinExistence type="predicted"/>
<evidence type="ECO:0000259" key="1">
    <source>
        <dbReference type="PROSITE" id="PS50983"/>
    </source>
</evidence>
<organism evidence="2 3">
    <name type="scientific">Methanospirillum stamsii</name>
    <dbReference type="NCBI Taxonomy" id="1277351"/>
    <lineage>
        <taxon>Archaea</taxon>
        <taxon>Methanobacteriati</taxon>
        <taxon>Methanobacteriota</taxon>
        <taxon>Stenosarchaea group</taxon>
        <taxon>Methanomicrobia</taxon>
        <taxon>Methanomicrobiales</taxon>
        <taxon>Methanospirillaceae</taxon>
        <taxon>Methanospirillum</taxon>
    </lineage>
</organism>
<feature type="domain" description="Fe/B12 periplasmic-binding" evidence="1">
    <location>
        <begin position="47"/>
        <end position="315"/>
    </location>
</feature>
<dbReference type="OrthoDB" id="24039at2157"/>
<evidence type="ECO:0000313" key="3">
    <source>
        <dbReference type="Proteomes" id="UP000245934"/>
    </source>
</evidence>
<dbReference type="GeneID" id="97607986"/>
<dbReference type="EMBL" id="QGMZ01000045">
    <property type="protein sequence ID" value="PWR70217.1"/>
    <property type="molecule type" value="Genomic_DNA"/>
</dbReference>
<gene>
    <name evidence="2" type="ORF">DLD82_16235</name>
</gene>
<accession>A0A2V2N247</accession>
<sequence>MNQIWLKGFLLILLMGICTGPCVFADDTRTITDMCGREVTIPTEINTVLGTNPPITFATYMLSPDVLIGTNWDFSKTKYMDEKYTSLPNVGGQQAGNTLNYETFLSMNPDIILFAFAPGINPNTKIEDLEQKLYPIPVVAVSDATDVLAYSSEIEFLGQLFGKEEQAADLIRYYDEVFQKVNATVKNIPTEERVRVYYAEGPDGLKTDPAGTACAQLITLCGGENVATVPAKGQGGMSPVSLESVVSWNPELILVGDSKFYDSIYTDPNWQDIDAVKNKRVYLIPNQPFGWIDRPPGVNRIIGIPWLAKVLYPDLFTDIDLPAYVKEFYSKFFHYYLTDDEVNKIISSSGL</sequence>
<dbReference type="PROSITE" id="PS50983">
    <property type="entry name" value="FE_B12_PBP"/>
    <property type="match status" value="1"/>
</dbReference>
<keyword evidence="3" id="KW-1185">Reference proteome</keyword>
<name>A0A2V2N247_9EURY</name>
<dbReference type="Pfam" id="PF01497">
    <property type="entry name" value="Peripla_BP_2"/>
    <property type="match status" value="1"/>
</dbReference>
<dbReference type="Gene3D" id="1.20.58.2180">
    <property type="match status" value="1"/>
</dbReference>